<reference evidence="3" key="1">
    <citation type="submission" date="2015-01" db="EMBL/GenBank/DDBJ databases">
        <authorList>
            <person name="MANFREDI Pablo"/>
        </authorList>
    </citation>
    <scope>NUCLEOTIDE SEQUENCE [LARGE SCALE GENOMIC DNA]</scope>
    <source>
        <strain evidence="3">Ccy74</strain>
    </source>
</reference>
<proteinExistence type="predicted"/>
<evidence type="ECO:0000313" key="3">
    <source>
        <dbReference type="Proteomes" id="UP000038083"/>
    </source>
</evidence>
<evidence type="ECO:0000256" key="1">
    <source>
        <dbReference type="SAM" id="MobiDB-lite"/>
    </source>
</evidence>
<name>A0A0B7HVT7_9FLAO</name>
<dbReference type="Proteomes" id="UP000038083">
    <property type="component" value="Unassembled WGS sequence"/>
</dbReference>
<feature type="region of interest" description="Disordered" evidence="1">
    <location>
        <begin position="24"/>
        <end position="67"/>
    </location>
</feature>
<gene>
    <name evidence="2" type="ORF">CCYN74_70072</name>
</gene>
<evidence type="ECO:0000313" key="2">
    <source>
        <dbReference type="EMBL" id="CEN41628.1"/>
    </source>
</evidence>
<organism evidence="2 3">
    <name type="scientific">Capnocytophaga cynodegmi</name>
    <dbReference type="NCBI Taxonomy" id="28189"/>
    <lineage>
        <taxon>Bacteria</taxon>
        <taxon>Pseudomonadati</taxon>
        <taxon>Bacteroidota</taxon>
        <taxon>Flavobacteriia</taxon>
        <taxon>Flavobacteriales</taxon>
        <taxon>Flavobacteriaceae</taxon>
        <taxon>Capnocytophaga</taxon>
    </lineage>
</organism>
<sequence length="139" mass="15983">MRMWKHSLPSPTANNHSYGIRNHQQRNARDETAHLRHQRSKQTPSGDCPNAPSALRGRNLPYGSGGLRTAFRQPSHLAGLSVQGYHSLHPNRRENTLSTIRYQQIIARELSEIKHLEEAFSYRLATTQKEPAEWSSKRY</sequence>
<dbReference type="EMBL" id="CDOG01000067">
    <property type="protein sequence ID" value="CEN41628.1"/>
    <property type="molecule type" value="Genomic_DNA"/>
</dbReference>
<accession>A0A0B7HVT7</accession>
<dbReference type="AlphaFoldDB" id="A0A0B7HVT7"/>
<protein>
    <submittedName>
        <fullName evidence="2">Uncharacterized protein</fullName>
    </submittedName>
</protein>